<evidence type="ECO:0000313" key="2">
    <source>
        <dbReference type="Proteomes" id="UP001177003"/>
    </source>
</evidence>
<organism evidence="1 2">
    <name type="scientific">Lactuca saligna</name>
    <name type="common">Willowleaf lettuce</name>
    <dbReference type="NCBI Taxonomy" id="75948"/>
    <lineage>
        <taxon>Eukaryota</taxon>
        <taxon>Viridiplantae</taxon>
        <taxon>Streptophyta</taxon>
        <taxon>Embryophyta</taxon>
        <taxon>Tracheophyta</taxon>
        <taxon>Spermatophyta</taxon>
        <taxon>Magnoliopsida</taxon>
        <taxon>eudicotyledons</taxon>
        <taxon>Gunneridae</taxon>
        <taxon>Pentapetalae</taxon>
        <taxon>asterids</taxon>
        <taxon>campanulids</taxon>
        <taxon>Asterales</taxon>
        <taxon>Asteraceae</taxon>
        <taxon>Cichorioideae</taxon>
        <taxon>Cichorieae</taxon>
        <taxon>Lactucinae</taxon>
        <taxon>Lactuca</taxon>
    </lineage>
</organism>
<gene>
    <name evidence="1" type="ORF">LSALG_LOCUS11487</name>
</gene>
<keyword evidence="2" id="KW-1185">Reference proteome</keyword>
<sequence length="204" mass="23316">MAQDGLAILAEELDLVTKMDLHVKDEIYSDVGNVVGLSPIQTNERDSGINESNVGMKEQATASDNKAAYRVGHKNAEKKGNLGICYEYTSFPTFGFEYDLTKLYSYVVKASGYHIYRFGNNIESFWHLRSGVTVHRVRSSTTVRNIRRSVSLFLSNLFFSHQARLEALKPHHPTPPIDFANVHRHRHPIHRHPIHHLHSLHTFM</sequence>
<dbReference type="Proteomes" id="UP001177003">
    <property type="component" value="Chromosome 2"/>
</dbReference>
<reference evidence="1" key="1">
    <citation type="submission" date="2023-04" db="EMBL/GenBank/DDBJ databases">
        <authorList>
            <person name="Vijverberg K."/>
            <person name="Xiong W."/>
            <person name="Schranz E."/>
        </authorList>
    </citation>
    <scope>NUCLEOTIDE SEQUENCE</scope>
</reference>
<accession>A0AA35VR04</accession>
<evidence type="ECO:0000313" key="1">
    <source>
        <dbReference type="EMBL" id="CAI9271210.1"/>
    </source>
</evidence>
<proteinExistence type="predicted"/>
<dbReference type="EMBL" id="OX465078">
    <property type="protein sequence ID" value="CAI9271210.1"/>
    <property type="molecule type" value="Genomic_DNA"/>
</dbReference>
<dbReference type="AlphaFoldDB" id="A0AA35VR04"/>
<protein>
    <submittedName>
        <fullName evidence="1">Uncharacterized protein</fullName>
    </submittedName>
</protein>
<name>A0AA35VR04_LACSI</name>